<dbReference type="AlphaFoldDB" id="A0A6L6Q799"/>
<evidence type="ECO:0000259" key="1">
    <source>
        <dbReference type="Pfam" id="PF08241"/>
    </source>
</evidence>
<keyword evidence="3" id="KW-1185">Reference proteome</keyword>
<reference evidence="2 3" key="1">
    <citation type="submission" date="2019-11" db="EMBL/GenBank/DDBJ databases">
        <title>Type strains purchased from KCTC, JCM and DSMZ.</title>
        <authorList>
            <person name="Lu H."/>
        </authorList>
    </citation>
    <scope>NUCLEOTIDE SEQUENCE [LARGE SCALE GENOMIC DNA]</scope>
    <source>
        <strain evidence="2 3">KCTC 42409</strain>
    </source>
</reference>
<dbReference type="OrthoDB" id="20930at2"/>
<dbReference type="EMBL" id="WNLA01000024">
    <property type="protein sequence ID" value="MTW05396.1"/>
    <property type="molecule type" value="Genomic_DNA"/>
</dbReference>
<evidence type="ECO:0000313" key="3">
    <source>
        <dbReference type="Proteomes" id="UP000484015"/>
    </source>
</evidence>
<dbReference type="PANTHER" id="PTHR34496:SF10">
    <property type="entry name" value="GLCNAC TRANSFERASE"/>
    <property type="match status" value="1"/>
</dbReference>
<gene>
    <name evidence="2" type="ORF">GM668_25265</name>
</gene>
<dbReference type="Gene3D" id="3.90.550.10">
    <property type="entry name" value="Spore Coat Polysaccharide Biosynthesis Protein SpsA, Chain A"/>
    <property type="match status" value="1"/>
</dbReference>
<dbReference type="PANTHER" id="PTHR34496">
    <property type="entry name" value="GLCNAC TRANSFERASE-RELATED"/>
    <property type="match status" value="1"/>
</dbReference>
<dbReference type="GO" id="GO:0008757">
    <property type="term" value="F:S-adenosylmethionine-dependent methyltransferase activity"/>
    <property type="evidence" value="ECO:0007669"/>
    <property type="project" value="InterPro"/>
</dbReference>
<dbReference type="InterPro" id="IPR021067">
    <property type="entry name" value="Glycosyltransferase"/>
</dbReference>
<dbReference type="RefSeq" id="WP_155441747.1">
    <property type="nucleotide sequence ID" value="NZ_WNLA01000024.1"/>
</dbReference>
<protein>
    <recommendedName>
        <fullName evidence="1">Methyltransferase type 11 domain-containing protein</fullName>
    </recommendedName>
</protein>
<dbReference type="Gene3D" id="3.40.50.150">
    <property type="entry name" value="Vaccinia Virus protein VP39"/>
    <property type="match status" value="1"/>
</dbReference>
<evidence type="ECO:0000313" key="2">
    <source>
        <dbReference type="EMBL" id="MTW05396.1"/>
    </source>
</evidence>
<dbReference type="InterPro" id="IPR013216">
    <property type="entry name" value="Methyltransf_11"/>
</dbReference>
<name>A0A6L6Q799_9BURK</name>
<dbReference type="InterPro" id="IPR029044">
    <property type="entry name" value="Nucleotide-diphossugar_trans"/>
</dbReference>
<comment type="caution">
    <text evidence="2">The sequence shown here is derived from an EMBL/GenBank/DDBJ whole genome shotgun (WGS) entry which is preliminary data.</text>
</comment>
<sequence length="514" mass="58373">MHPTIFVSIASYRDPDCQNTVRDLFEKATYPERVFIGICWQFVPKDDDDCFVLETRPEQVRVIRVHASESKGACWARNKVQSLWQGEDYFMQVDSHMRFVQGWDELLIGMLAQCDSPKPVLSTYPLTFTPPDTYGDEGVVTIYPKCFDDFGVLVQRSEMASMKDAPPKPRKNAFIGAGLIFAAGNIVKEVPYDPYVYFEGEEITMAVRMWTSGWDIFVPNAVVAFHDYGQRPERPRHWKDQTDWDKLNLHARKRIRYLCGIDKTRDDDLVEIERYGLGTARSLAEYEAFSGLDFGVRTYRGAILLRPELAADQPTQCTARKDMFVRIWRDNFWNCEETRSGSGSALSATVGLRKWLPGTLNFLGVDILADAGCGDMNWIRELTGALRLYLGYDIVPELVADLRERMKDQSNCLFSETDIVTATLPRSDAILCRDVLTHLPLDAVMMALKRFRQSGARYLITTSHTLGRNAAIRNGGWQALDLTAAPFNLPPPRLTFREGGTKHTAVWACSDLPE</sequence>
<dbReference type="Proteomes" id="UP000484015">
    <property type="component" value="Unassembled WGS sequence"/>
</dbReference>
<proteinExistence type="predicted"/>
<organism evidence="2 3">
    <name type="scientific">Pseudoduganella ginsengisoli</name>
    <dbReference type="NCBI Taxonomy" id="1462440"/>
    <lineage>
        <taxon>Bacteria</taxon>
        <taxon>Pseudomonadati</taxon>
        <taxon>Pseudomonadota</taxon>
        <taxon>Betaproteobacteria</taxon>
        <taxon>Burkholderiales</taxon>
        <taxon>Oxalobacteraceae</taxon>
        <taxon>Telluria group</taxon>
        <taxon>Pseudoduganella</taxon>
    </lineage>
</organism>
<dbReference type="Pfam" id="PF11397">
    <property type="entry name" value="GlcNAc"/>
    <property type="match status" value="2"/>
</dbReference>
<feature type="domain" description="Methyltransferase type 11" evidence="1">
    <location>
        <begin position="370"/>
        <end position="453"/>
    </location>
</feature>
<dbReference type="SUPFAM" id="SSF53448">
    <property type="entry name" value="Nucleotide-diphospho-sugar transferases"/>
    <property type="match status" value="1"/>
</dbReference>
<accession>A0A6L6Q799</accession>
<dbReference type="InterPro" id="IPR029063">
    <property type="entry name" value="SAM-dependent_MTases_sf"/>
</dbReference>
<dbReference type="SUPFAM" id="SSF53335">
    <property type="entry name" value="S-adenosyl-L-methionine-dependent methyltransferases"/>
    <property type="match status" value="1"/>
</dbReference>
<dbReference type="Pfam" id="PF08241">
    <property type="entry name" value="Methyltransf_11"/>
    <property type="match status" value="1"/>
</dbReference>